<feature type="region of interest" description="Disordered" evidence="1">
    <location>
        <begin position="40"/>
        <end position="63"/>
    </location>
</feature>
<sequence length="536" mass="58552">MTHPNETLGSVTEPENGSLIKHSTADTHAKYLVGVTGLFAKATKQTRDDEEGRKAKPRPSTVAIGMGLFTSAIASMAGLQGGNTIGNEDEDEDELEDESQEEIAPDAPTLPSPQRIISVEDKEEQEEKKRDSNQDTMASSQRGIQRSRSAKGARRRSRSRTGLSRTSSDRKPRMQNGNGRHRISKSSSRKGTNLRCAKPTTNDDMKESLNFKGSRSSVDLKESRRVSRSSSRSSLEDRRRTPRHSKPTLGLKVSRSTPTLGRTGSSSKRLSSEGVKKRTERLSKSSLKPDNTFEGDSKDMKNWCASEKKTRSSSRGSAALALVDGDAGNGGLERVIGRRRANKSSCRGRKEDSSLLDRNTKSSHSACRSPIRNRISSHGSGGRRSGRSSAASSNAARLAGRHQIQLMVQVQQRALLDLEMECDESKNSDDEKPALAKNTVDPNKVDYTSLDRASIHELLKQCSDHGPDHDPYDTGAKMTRSSSSSGLIASKPRHRRRISTRMPLSIRPSSCSGRLTDLAGDDLDDDSTDASDEFAS</sequence>
<reference evidence="2" key="1">
    <citation type="submission" date="2020-06" db="EMBL/GenBank/DDBJ databases">
        <authorList>
            <consortium name="Plant Systems Biology data submission"/>
        </authorList>
    </citation>
    <scope>NUCLEOTIDE SEQUENCE</scope>
    <source>
        <strain evidence="2">D6</strain>
    </source>
</reference>
<feature type="compositionally biased region" description="Polar residues" evidence="1">
    <location>
        <begin position="1"/>
        <end position="15"/>
    </location>
</feature>
<feature type="compositionally biased region" description="Basic and acidic residues" evidence="1">
    <location>
        <begin position="348"/>
        <end position="360"/>
    </location>
</feature>
<feature type="region of interest" description="Disordered" evidence="1">
    <location>
        <begin position="79"/>
        <end position="299"/>
    </location>
</feature>
<feature type="compositionally biased region" description="Basic residues" evidence="1">
    <location>
        <begin position="179"/>
        <end position="188"/>
    </location>
</feature>
<evidence type="ECO:0000256" key="1">
    <source>
        <dbReference type="SAM" id="MobiDB-lite"/>
    </source>
</evidence>
<proteinExistence type="predicted"/>
<feature type="compositionally biased region" description="Basic and acidic residues" evidence="1">
    <location>
        <begin position="423"/>
        <end position="434"/>
    </location>
</feature>
<feature type="compositionally biased region" description="Basic and acidic residues" evidence="1">
    <location>
        <begin position="45"/>
        <end position="54"/>
    </location>
</feature>
<feature type="region of interest" description="Disordered" evidence="1">
    <location>
        <begin position="462"/>
        <end position="536"/>
    </location>
</feature>
<feature type="compositionally biased region" description="Acidic residues" evidence="1">
    <location>
        <begin position="519"/>
        <end position="536"/>
    </location>
</feature>
<feature type="compositionally biased region" description="Basic and acidic residues" evidence="1">
    <location>
        <begin position="270"/>
        <end position="283"/>
    </location>
</feature>
<dbReference type="EMBL" id="CAICTM010002435">
    <property type="protein sequence ID" value="CAB9529238.1"/>
    <property type="molecule type" value="Genomic_DNA"/>
</dbReference>
<feature type="compositionally biased region" description="Acidic residues" evidence="1">
    <location>
        <begin position="87"/>
        <end position="104"/>
    </location>
</feature>
<name>A0A9N8HVV9_9STRA</name>
<accession>A0A9N8HVV9</accession>
<gene>
    <name evidence="2" type="ORF">SEMRO_2437_G327650.1</name>
</gene>
<feature type="region of interest" description="Disordered" evidence="1">
    <location>
        <begin position="421"/>
        <end position="440"/>
    </location>
</feature>
<feature type="compositionally biased region" description="Low complexity" evidence="1">
    <location>
        <begin position="387"/>
        <end position="396"/>
    </location>
</feature>
<evidence type="ECO:0000313" key="2">
    <source>
        <dbReference type="EMBL" id="CAB9529238.1"/>
    </source>
</evidence>
<feature type="compositionally biased region" description="Basic residues" evidence="1">
    <location>
        <begin position="148"/>
        <end position="159"/>
    </location>
</feature>
<feature type="compositionally biased region" description="Polar residues" evidence="1">
    <location>
        <begin position="134"/>
        <end position="144"/>
    </location>
</feature>
<organism evidence="2 3">
    <name type="scientific">Seminavis robusta</name>
    <dbReference type="NCBI Taxonomy" id="568900"/>
    <lineage>
        <taxon>Eukaryota</taxon>
        <taxon>Sar</taxon>
        <taxon>Stramenopiles</taxon>
        <taxon>Ochrophyta</taxon>
        <taxon>Bacillariophyta</taxon>
        <taxon>Bacillariophyceae</taxon>
        <taxon>Bacillariophycidae</taxon>
        <taxon>Naviculales</taxon>
        <taxon>Naviculaceae</taxon>
        <taxon>Seminavis</taxon>
    </lineage>
</organism>
<feature type="region of interest" description="Disordered" evidence="1">
    <location>
        <begin position="340"/>
        <end position="396"/>
    </location>
</feature>
<feature type="compositionally biased region" description="Basic and acidic residues" evidence="1">
    <location>
        <begin position="462"/>
        <end position="472"/>
    </location>
</feature>
<comment type="caution">
    <text evidence="2">The sequence shown here is derived from an EMBL/GenBank/DDBJ whole genome shotgun (WGS) entry which is preliminary data.</text>
</comment>
<evidence type="ECO:0000313" key="3">
    <source>
        <dbReference type="Proteomes" id="UP001153069"/>
    </source>
</evidence>
<protein>
    <submittedName>
        <fullName evidence="2">Uncharacterized protein</fullName>
    </submittedName>
</protein>
<feature type="region of interest" description="Disordered" evidence="1">
    <location>
        <begin position="1"/>
        <end position="23"/>
    </location>
</feature>
<keyword evidence="3" id="KW-1185">Reference proteome</keyword>
<feature type="compositionally biased region" description="Polar residues" evidence="1">
    <location>
        <begin position="254"/>
        <end position="269"/>
    </location>
</feature>
<dbReference type="Proteomes" id="UP001153069">
    <property type="component" value="Unassembled WGS sequence"/>
</dbReference>
<dbReference type="AlphaFoldDB" id="A0A9N8HVV9"/>